<dbReference type="InterPro" id="IPR036271">
    <property type="entry name" value="Tet_transcr_reg_TetR-rel_C_sf"/>
</dbReference>
<comment type="caution">
    <text evidence="4">The sequence shown here is derived from an EMBL/GenBank/DDBJ whole genome shotgun (WGS) entry which is preliminary data.</text>
</comment>
<dbReference type="InterPro" id="IPR050109">
    <property type="entry name" value="HTH-type_TetR-like_transc_reg"/>
</dbReference>
<evidence type="ECO:0000256" key="2">
    <source>
        <dbReference type="PROSITE-ProRule" id="PRU00335"/>
    </source>
</evidence>
<dbReference type="EMBL" id="BMIO01000008">
    <property type="protein sequence ID" value="GGD50694.1"/>
    <property type="molecule type" value="Genomic_DNA"/>
</dbReference>
<dbReference type="OrthoDB" id="2356263at2"/>
<dbReference type="SUPFAM" id="SSF48498">
    <property type="entry name" value="Tetracyclin repressor-like, C-terminal domain"/>
    <property type="match status" value="1"/>
</dbReference>
<keyword evidence="1 2" id="KW-0238">DNA-binding</keyword>
<organism evidence="4 5">
    <name type="scientific">Croceicoccus pelagius</name>
    <dbReference type="NCBI Taxonomy" id="1703341"/>
    <lineage>
        <taxon>Bacteria</taxon>
        <taxon>Pseudomonadati</taxon>
        <taxon>Pseudomonadota</taxon>
        <taxon>Alphaproteobacteria</taxon>
        <taxon>Sphingomonadales</taxon>
        <taxon>Erythrobacteraceae</taxon>
        <taxon>Croceicoccus</taxon>
    </lineage>
</organism>
<dbReference type="Proteomes" id="UP000598997">
    <property type="component" value="Unassembled WGS sequence"/>
</dbReference>
<sequence length="219" mass="23678">MNEIREAPHADLLNAAIELFGRSGFEGASTRAIASACDKPMSAITYHFGGKQGLYLACARHIAEILGERIQPVVEGIDALNALSATREEIEAALIPLVEAGVAIVTDPRLDTVAMFMLREQAAPTEAFDLLYERVMCPLLTSIAGLLAAAANPPIEPERARVLAIMLMGQILMFRTCRATTMRFSEWEEIGADQKRQLVGAARVHLSAILHSLSSGEHA</sequence>
<gene>
    <name evidence="4" type="ORF">GCM10010989_26120</name>
</gene>
<keyword evidence="5" id="KW-1185">Reference proteome</keyword>
<dbReference type="GO" id="GO:0000976">
    <property type="term" value="F:transcription cis-regulatory region binding"/>
    <property type="evidence" value="ECO:0007669"/>
    <property type="project" value="TreeGrafter"/>
</dbReference>
<evidence type="ECO:0000313" key="5">
    <source>
        <dbReference type="Proteomes" id="UP000598997"/>
    </source>
</evidence>
<dbReference type="AlphaFoldDB" id="A0A916YLR1"/>
<accession>A0A916YLR1</accession>
<dbReference type="Pfam" id="PF09209">
    <property type="entry name" value="CecR_C"/>
    <property type="match status" value="1"/>
</dbReference>
<feature type="domain" description="HTH tetR-type" evidence="3">
    <location>
        <begin position="6"/>
        <end position="66"/>
    </location>
</feature>
<dbReference type="InterPro" id="IPR001647">
    <property type="entry name" value="HTH_TetR"/>
</dbReference>
<evidence type="ECO:0000259" key="3">
    <source>
        <dbReference type="PROSITE" id="PS50977"/>
    </source>
</evidence>
<evidence type="ECO:0000313" key="4">
    <source>
        <dbReference type="EMBL" id="GGD50694.1"/>
    </source>
</evidence>
<dbReference type="InterPro" id="IPR009057">
    <property type="entry name" value="Homeodomain-like_sf"/>
</dbReference>
<proteinExistence type="predicted"/>
<dbReference type="PANTHER" id="PTHR30055">
    <property type="entry name" value="HTH-TYPE TRANSCRIPTIONAL REGULATOR RUTR"/>
    <property type="match status" value="1"/>
</dbReference>
<dbReference type="PROSITE" id="PS50977">
    <property type="entry name" value="HTH_TETR_2"/>
    <property type="match status" value="1"/>
</dbReference>
<dbReference type="SUPFAM" id="SSF46689">
    <property type="entry name" value="Homeodomain-like"/>
    <property type="match status" value="1"/>
</dbReference>
<dbReference type="Gene3D" id="1.10.10.60">
    <property type="entry name" value="Homeodomain-like"/>
    <property type="match status" value="1"/>
</dbReference>
<dbReference type="PRINTS" id="PR00455">
    <property type="entry name" value="HTHTETR"/>
</dbReference>
<dbReference type="RefSeq" id="WP_066763686.1">
    <property type="nucleotide sequence ID" value="NZ_BMIO01000008.1"/>
</dbReference>
<reference evidence="4 5" key="1">
    <citation type="journal article" date="2014" name="Int. J. Syst. Evol. Microbiol.">
        <title>Complete genome sequence of Corynebacterium casei LMG S-19264T (=DSM 44701T), isolated from a smear-ripened cheese.</title>
        <authorList>
            <consortium name="US DOE Joint Genome Institute (JGI-PGF)"/>
            <person name="Walter F."/>
            <person name="Albersmeier A."/>
            <person name="Kalinowski J."/>
            <person name="Ruckert C."/>
        </authorList>
    </citation>
    <scope>NUCLEOTIDE SEQUENCE [LARGE SCALE GENOMIC DNA]</scope>
    <source>
        <strain evidence="4 5">CGMCC 1.15358</strain>
    </source>
</reference>
<dbReference type="GO" id="GO:0003700">
    <property type="term" value="F:DNA-binding transcription factor activity"/>
    <property type="evidence" value="ECO:0007669"/>
    <property type="project" value="TreeGrafter"/>
</dbReference>
<evidence type="ECO:0000256" key="1">
    <source>
        <dbReference type="ARBA" id="ARBA00023125"/>
    </source>
</evidence>
<protein>
    <submittedName>
        <fullName evidence="4">TetR family transcriptional regulator</fullName>
    </submittedName>
</protein>
<dbReference type="PANTHER" id="PTHR30055:SF146">
    <property type="entry name" value="HTH-TYPE TRANSCRIPTIONAL DUAL REGULATOR CECR"/>
    <property type="match status" value="1"/>
</dbReference>
<dbReference type="Gene3D" id="1.10.357.10">
    <property type="entry name" value="Tetracycline Repressor, domain 2"/>
    <property type="match status" value="1"/>
</dbReference>
<dbReference type="InterPro" id="IPR015292">
    <property type="entry name" value="Tscrpt_reg_YbiH_C"/>
</dbReference>
<dbReference type="Pfam" id="PF00440">
    <property type="entry name" value="TetR_N"/>
    <property type="match status" value="1"/>
</dbReference>
<name>A0A916YLR1_9SPHN</name>
<feature type="DNA-binding region" description="H-T-H motif" evidence="2">
    <location>
        <begin position="29"/>
        <end position="48"/>
    </location>
</feature>